<accession>A0A931H2V4</accession>
<dbReference type="RefSeq" id="WP_196985467.1">
    <property type="nucleotide sequence ID" value="NZ_JADWYS010000001.1"/>
</dbReference>
<organism evidence="2 3">
    <name type="scientific">Caenimonas aquaedulcis</name>
    <dbReference type="NCBI Taxonomy" id="2793270"/>
    <lineage>
        <taxon>Bacteria</taxon>
        <taxon>Pseudomonadati</taxon>
        <taxon>Pseudomonadota</taxon>
        <taxon>Betaproteobacteria</taxon>
        <taxon>Burkholderiales</taxon>
        <taxon>Comamonadaceae</taxon>
        <taxon>Caenimonas</taxon>
    </lineage>
</organism>
<dbReference type="Gene3D" id="3.10.450.160">
    <property type="entry name" value="inner membrane protein cigr"/>
    <property type="match status" value="1"/>
</dbReference>
<reference evidence="2" key="1">
    <citation type="submission" date="2020-11" db="EMBL/GenBank/DDBJ databases">
        <title>Bacterial whole genome sequence for Caenimonas sp. DR4.4.</title>
        <authorList>
            <person name="Le V."/>
            <person name="Ko S.-R."/>
            <person name="Ahn C.-Y."/>
            <person name="Oh H.-M."/>
        </authorList>
    </citation>
    <scope>NUCLEOTIDE SEQUENCE</scope>
    <source>
        <strain evidence="2">DR4.4</strain>
    </source>
</reference>
<dbReference type="Proteomes" id="UP000651050">
    <property type="component" value="Unassembled WGS sequence"/>
</dbReference>
<sequence>MARRFLFLAALLAASWSAQAQPNDSPNMVPGNEAYYIEHPWERYGGPYDNRWYQQREQDYRNGIRGAGPGRDLRIGQRYPRELINRQYSVDNLRAHNLFVPPQGYRWYQVGADYVLVEMATGRIAQTRYGR</sequence>
<protein>
    <submittedName>
        <fullName evidence="2">RcnB family protein</fullName>
    </submittedName>
</protein>
<feature type="chain" id="PRO_5036790994" evidence="1">
    <location>
        <begin position="21"/>
        <end position="131"/>
    </location>
</feature>
<proteinExistence type="predicted"/>
<dbReference type="EMBL" id="JADWYS010000001">
    <property type="protein sequence ID" value="MBG9387550.1"/>
    <property type="molecule type" value="Genomic_DNA"/>
</dbReference>
<keyword evidence="1" id="KW-0732">Signal</keyword>
<evidence type="ECO:0000256" key="1">
    <source>
        <dbReference type="SAM" id="SignalP"/>
    </source>
</evidence>
<evidence type="ECO:0000313" key="2">
    <source>
        <dbReference type="EMBL" id="MBG9387550.1"/>
    </source>
</evidence>
<keyword evidence="3" id="KW-1185">Reference proteome</keyword>
<comment type="caution">
    <text evidence="2">The sequence shown here is derived from an EMBL/GenBank/DDBJ whole genome shotgun (WGS) entry which is preliminary data.</text>
</comment>
<evidence type="ECO:0000313" key="3">
    <source>
        <dbReference type="Proteomes" id="UP000651050"/>
    </source>
</evidence>
<dbReference type="Pfam" id="PF11776">
    <property type="entry name" value="RcnB"/>
    <property type="match status" value="1"/>
</dbReference>
<feature type="signal peptide" evidence="1">
    <location>
        <begin position="1"/>
        <end position="20"/>
    </location>
</feature>
<gene>
    <name evidence="2" type="ORF">I5803_05945</name>
</gene>
<dbReference type="InterPro" id="IPR024572">
    <property type="entry name" value="RcnB"/>
</dbReference>
<dbReference type="AlphaFoldDB" id="A0A931H2V4"/>
<name>A0A931H2V4_9BURK</name>